<sequence length="301" mass="33983">VLFFVAQDGSKASPEFANIVLLNLVLHLLPVALSLFLFPLLLVFRSEGSPLLLENGFYFSGDPRFVFGKTLHGGYVPGLKCDLDQIKLIEKKKNNKPFFFTIFKFSNLTEVHLGCHNQSDLSSSKMSRTLEDIICHPEFNNNTHENDICLLKLSVPVTFTDYIQPVCLASSKSFFLKLFYFFLQFGNDSFLNILREVNVPVVGNNECQCYYEGDKVIMENMICAGLSAGEKDSCQGNLGGQLMTKRGFEWLQSGVVTFNDDCARPAVFTRVSEYQNWIKDTVTDTLLCFHPTVSFLKEIVL</sequence>
<dbReference type="PROSITE" id="PS50240">
    <property type="entry name" value="TRYPSIN_DOM"/>
    <property type="match status" value="1"/>
</dbReference>
<reference evidence="11" key="1">
    <citation type="submission" date="2025-08" db="UniProtKB">
        <authorList>
            <consortium name="Ensembl"/>
        </authorList>
    </citation>
    <scope>IDENTIFICATION</scope>
</reference>
<keyword evidence="9" id="KW-0812">Transmembrane</keyword>
<keyword evidence="4" id="KW-0732">Signal</keyword>
<proteinExistence type="predicted"/>
<dbReference type="InterPro" id="IPR009003">
    <property type="entry name" value="Peptidase_S1_PA"/>
</dbReference>
<keyword evidence="7" id="KW-1015">Disulfide bond</keyword>
<dbReference type="PRINTS" id="PR00722">
    <property type="entry name" value="CHYMOTRYPSIN"/>
</dbReference>
<evidence type="ECO:0000256" key="4">
    <source>
        <dbReference type="ARBA" id="ARBA00022729"/>
    </source>
</evidence>
<feature type="domain" description="Peptidase S1" evidence="10">
    <location>
        <begin position="38"/>
        <end position="283"/>
    </location>
</feature>
<protein>
    <recommendedName>
        <fullName evidence="10">Peptidase S1 domain-containing protein</fullName>
    </recommendedName>
</protein>
<keyword evidence="12" id="KW-1185">Reference proteome</keyword>
<dbReference type="GeneTree" id="ENSGT00940000163852"/>
<organism evidence="11 12">
    <name type="scientific">Maylandia zebra</name>
    <name type="common">zebra mbuna</name>
    <dbReference type="NCBI Taxonomy" id="106582"/>
    <lineage>
        <taxon>Eukaryota</taxon>
        <taxon>Metazoa</taxon>
        <taxon>Chordata</taxon>
        <taxon>Craniata</taxon>
        <taxon>Vertebrata</taxon>
        <taxon>Euteleostomi</taxon>
        <taxon>Actinopterygii</taxon>
        <taxon>Neopterygii</taxon>
        <taxon>Teleostei</taxon>
        <taxon>Neoteleostei</taxon>
        <taxon>Acanthomorphata</taxon>
        <taxon>Ovalentaria</taxon>
        <taxon>Cichlomorphae</taxon>
        <taxon>Cichliformes</taxon>
        <taxon>Cichlidae</taxon>
        <taxon>African cichlids</taxon>
        <taxon>Pseudocrenilabrinae</taxon>
        <taxon>Haplochromini</taxon>
        <taxon>Maylandia</taxon>
        <taxon>Maylandia zebra complex</taxon>
    </lineage>
</organism>
<dbReference type="GO" id="GO:0004252">
    <property type="term" value="F:serine-type endopeptidase activity"/>
    <property type="evidence" value="ECO:0007669"/>
    <property type="project" value="InterPro"/>
</dbReference>
<keyword evidence="8" id="KW-0325">Glycoprotein</keyword>
<dbReference type="PANTHER" id="PTHR24253:SF144">
    <property type="entry name" value="CHYMOTRYPSIN-LIKE PROTEASE CTRL-1-RELATED"/>
    <property type="match status" value="1"/>
</dbReference>
<keyword evidence="9" id="KW-1133">Transmembrane helix</keyword>
<dbReference type="InterPro" id="IPR001314">
    <property type="entry name" value="Peptidase_S1A"/>
</dbReference>
<dbReference type="CDD" id="cd00190">
    <property type="entry name" value="Tryp_SPc"/>
    <property type="match status" value="1"/>
</dbReference>
<feature type="transmembrane region" description="Helical" evidence="9">
    <location>
        <begin position="20"/>
        <end position="44"/>
    </location>
</feature>
<keyword evidence="2" id="KW-0964">Secreted</keyword>
<keyword evidence="5" id="KW-0378">Hydrolase</keyword>
<evidence type="ECO:0000256" key="5">
    <source>
        <dbReference type="ARBA" id="ARBA00022801"/>
    </source>
</evidence>
<accession>A0A3P9CAG6</accession>
<evidence type="ECO:0000313" key="11">
    <source>
        <dbReference type="Ensembl" id="ENSMZEP00005019102.1"/>
    </source>
</evidence>
<dbReference type="InterPro" id="IPR043504">
    <property type="entry name" value="Peptidase_S1_PA_chymotrypsin"/>
</dbReference>
<evidence type="ECO:0000256" key="6">
    <source>
        <dbReference type="ARBA" id="ARBA00022825"/>
    </source>
</evidence>
<comment type="subcellular location">
    <subcellularLocation>
        <location evidence="1">Secreted</location>
    </subcellularLocation>
</comment>
<dbReference type="STRING" id="106582.ENSMZEP00005019102"/>
<evidence type="ECO:0000256" key="8">
    <source>
        <dbReference type="ARBA" id="ARBA00023180"/>
    </source>
</evidence>
<dbReference type="PANTHER" id="PTHR24253">
    <property type="entry name" value="TRANSMEMBRANE PROTEASE SERINE"/>
    <property type="match status" value="1"/>
</dbReference>
<dbReference type="GO" id="GO:0005576">
    <property type="term" value="C:extracellular region"/>
    <property type="evidence" value="ECO:0007669"/>
    <property type="project" value="UniProtKB-SubCell"/>
</dbReference>
<evidence type="ECO:0000256" key="9">
    <source>
        <dbReference type="SAM" id="Phobius"/>
    </source>
</evidence>
<dbReference type="Pfam" id="PF00089">
    <property type="entry name" value="Trypsin"/>
    <property type="match status" value="1"/>
</dbReference>
<dbReference type="Proteomes" id="UP000265160">
    <property type="component" value="Unplaced"/>
</dbReference>
<evidence type="ECO:0000313" key="12">
    <source>
        <dbReference type="Proteomes" id="UP000265160"/>
    </source>
</evidence>
<evidence type="ECO:0000259" key="10">
    <source>
        <dbReference type="PROSITE" id="PS50240"/>
    </source>
</evidence>
<dbReference type="SMART" id="SM00020">
    <property type="entry name" value="Tryp_SPc"/>
    <property type="match status" value="1"/>
</dbReference>
<name>A0A3P9CAG6_9CICH</name>
<keyword evidence="6" id="KW-0720">Serine protease</keyword>
<keyword evidence="3" id="KW-0645">Protease</keyword>
<evidence type="ECO:0000256" key="1">
    <source>
        <dbReference type="ARBA" id="ARBA00004613"/>
    </source>
</evidence>
<dbReference type="SUPFAM" id="SSF50494">
    <property type="entry name" value="Trypsin-like serine proteases"/>
    <property type="match status" value="1"/>
</dbReference>
<dbReference type="AlphaFoldDB" id="A0A3P9CAG6"/>
<evidence type="ECO:0000256" key="2">
    <source>
        <dbReference type="ARBA" id="ARBA00022525"/>
    </source>
</evidence>
<dbReference type="Ensembl" id="ENSMZET00005019716.1">
    <property type="protein sequence ID" value="ENSMZEP00005019102.1"/>
    <property type="gene ID" value="ENSMZEG00005014331.1"/>
</dbReference>
<dbReference type="Gene3D" id="2.40.10.10">
    <property type="entry name" value="Trypsin-like serine proteases"/>
    <property type="match status" value="1"/>
</dbReference>
<dbReference type="InterPro" id="IPR001254">
    <property type="entry name" value="Trypsin_dom"/>
</dbReference>
<reference evidence="11" key="2">
    <citation type="submission" date="2025-09" db="UniProtKB">
        <authorList>
            <consortium name="Ensembl"/>
        </authorList>
    </citation>
    <scope>IDENTIFICATION</scope>
</reference>
<evidence type="ECO:0000256" key="3">
    <source>
        <dbReference type="ARBA" id="ARBA00022670"/>
    </source>
</evidence>
<evidence type="ECO:0000256" key="7">
    <source>
        <dbReference type="ARBA" id="ARBA00023157"/>
    </source>
</evidence>
<dbReference type="GO" id="GO:0006508">
    <property type="term" value="P:proteolysis"/>
    <property type="evidence" value="ECO:0007669"/>
    <property type="project" value="UniProtKB-KW"/>
</dbReference>
<dbReference type="FunFam" id="2.40.10.10:FF:000054">
    <property type="entry name" value="Complement C1r subcomponent"/>
    <property type="match status" value="1"/>
</dbReference>
<keyword evidence="9" id="KW-0472">Membrane</keyword>